<dbReference type="Gene3D" id="3.90.470.20">
    <property type="entry name" value="4'-phosphopantetheinyl transferase domain"/>
    <property type="match status" value="1"/>
</dbReference>
<accession>A0A6G1KMY7</accession>
<dbReference type="InterPro" id="IPR037143">
    <property type="entry name" value="4-PPantetheinyl_Trfase_dom_sf"/>
</dbReference>
<dbReference type="AlphaFoldDB" id="A0A6G1KMY7"/>
<organism evidence="3 4">
    <name type="scientific">Pleomassaria siparia CBS 279.74</name>
    <dbReference type="NCBI Taxonomy" id="1314801"/>
    <lineage>
        <taxon>Eukaryota</taxon>
        <taxon>Fungi</taxon>
        <taxon>Dikarya</taxon>
        <taxon>Ascomycota</taxon>
        <taxon>Pezizomycotina</taxon>
        <taxon>Dothideomycetes</taxon>
        <taxon>Pleosporomycetidae</taxon>
        <taxon>Pleosporales</taxon>
        <taxon>Pleomassariaceae</taxon>
        <taxon>Pleomassaria</taxon>
    </lineage>
</organism>
<feature type="domain" description="4'-phosphopantetheinyl transferase" evidence="2">
    <location>
        <begin position="11"/>
        <end position="115"/>
    </location>
</feature>
<reference evidence="3" key="1">
    <citation type="journal article" date="2020" name="Stud. Mycol.">
        <title>101 Dothideomycetes genomes: a test case for predicting lifestyles and emergence of pathogens.</title>
        <authorList>
            <person name="Haridas S."/>
            <person name="Albert R."/>
            <person name="Binder M."/>
            <person name="Bloem J."/>
            <person name="Labutti K."/>
            <person name="Salamov A."/>
            <person name="Andreopoulos B."/>
            <person name="Baker S."/>
            <person name="Barry K."/>
            <person name="Bills G."/>
            <person name="Bluhm B."/>
            <person name="Cannon C."/>
            <person name="Castanera R."/>
            <person name="Culley D."/>
            <person name="Daum C."/>
            <person name="Ezra D."/>
            <person name="Gonzalez J."/>
            <person name="Henrissat B."/>
            <person name="Kuo A."/>
            <person name="Liang C."/>
            <person name="Lipzen A."/>
            <person name="Lutzoni F."/>
            <person name="Magnuson J."/>
            <person name="Mondo S."/>
            <person name="Nolan M."/>
            <person name="Ohm R."/>
            <person name="Pangilinan J."/>
            <person name="Park H.-J."/>
            <person name="Ramirez L."/>
            <person name="Alfaro M."/>
            <person name="Sun H."/>
            <person name="Tritt A."/>
            <person name="Yoshinaga Y."/>
            <person name="Zwiers L.-H."/>
            <person name="Turgeon B."/>
            <person name="Goodwin S."/>
            <person name="Spatafora J."/>
            <person name="Crous P."/>
            <person name="Grigoriev I."/>
        </authorList>
    </citation>
    <scope>NUCLEOTIDE SEQUENCE</scope>
    <source>
        <strain evidence="3">CBS 279.74</strain>
    </source>
</reference>
<dbReference type="Proteomes" id="UP000799428">
    <property type="component" value="Unassembled WGS sequence"/>
</dbReference>
<dbReference type="EMBL" id="MU005765">
    <property type="protein sequence ID" value="KAF2714170.1"/>
    <property type="molecule type" value="Genomic_DNA"/>
</dbReference>
<dbReference type="GO" id="GO:0008897">
    <property type="term" value="F:holo-[acyl-carrier-protein] synthase activity"/>
    <property type="evidence" value="ECO:0007669"/>
    <property type="project" value="InterPro"/>
</dbReference>
<evidence type="ECO:0000256" key="1">
    <source>
        <dbReference type="ARBA" id="ARBA00022679"/>
    </source>
</evidence>
<dbReference type="SUPFAM" id="SSF56214">
    <property type="entry name" value="4'-phosphopantetheinyl transferase"/>
    <property type="match status" value="1"/>
</dbReference>
<keyword evidence="1" id="KW-0808">Transferase</keyword>
<dbReference type="InterPro" id="IPR008278">
    <property type="entry name" value="4-PPantetheinyl_Trfase_dom"/>
</dbReference>
<dbReference type="OrthoDB" id="15433at2759"/>
<protein>
    <recommendedName>
        <fullName evidence="2">4'-phosphopantetheinyl transferase domain-containing protein</fullName>
    </recommendedName>
</protein>
<evidence type="ECO:0000259" key="2">
    <source>
        <dbReference type="Pfam" id="PF01648"/>
    </source>
</evidence>
<gene>
    <name evidence="3" type="ORF">K504DRAFT_473288</name>
</gene>
<evidence type="ECO:0000313" key="4">
    <source>
        <dbReference type="Proteomes" id="UP000799428"/>
    </source>
</evidence>
<proteinExistence type="predicted"/>
<sequence>MSPRAFPFPLRVGTDLCHISRIRALLQKNIGQQTRQTKTLSRFLSKLLTWPERQYFWERFEDHDYVCSNIDTVAQYLAGRWAAKEACRKACPHLKSSNGFHNIMILPIHVPTGASHRASTRPQGLILRTAISAFQVGISEQQSGKKQLVFDMDTVEGQLCEISISHDADLATAVAIVPVMVDDYTVEEKT</sequence>
<name>A0A6G1KMY7_9PLEO</name>
<keyword evidence="4" id="KW-1185">Reference proteome</keyword>
<dbReference type="Pfam" id="PF01648">
    <property type="entry name" value="ACPS"/>
    <property type="match status" value="1"/>
</dbReference>
<evidence type="ECO:0000313" key="3">
    <source>
        <dbReference type="EMBL" id="KAF2714170.1"/>
    </source>
</evidence>
<dbReference type="GO" id="GO:0000287">
    <property type="term" value="F:magnesium ion binding"/>
    <property type="evidence" value="ECO:0007669"/>
    <property type="project" value="InterPro"/>
</dbReference>